<evidence type="ECO:0008006" key="5">
    <source>
        <dbReference type="Google" id="ProtNLM"/>
    </source>
</evidence>
<evidence type="ECO:0000313" key="4">
    <source>
        <dbReference type="Proteomes" id="UP000018208"/>
    </source>
</evidence>
<evidence type="ECO:0000313" key="1">
    <source>
        <dbReference type="EMBL" id="EST43862.1"/>
    </source>
</evidence>
<proteinExistence type="predicted"/>
<dbReference type="EMBL" id="AUWU02000019">
    <property type="protein sequence ID" value="KAH0569381.1"/>
    <property type="molecule type" value="Genomic_DNA"/>
</dbReference>
<gene>
    <name evidence="1" type="ORF">SS50377_16162</name>
    <name evidence="3" type="ORF">SS50377_21076</name>
    <name evidence="2" type="ORF">SS50377_28747</name>
</gene>
<dbReference type="EMBL" id="AUWU02000001">
    <property type="protein sequence ID" value="KAH0577722.1"/>
    <property type="molecule type" value="Genomic_DNA"/>
</dbReference>
<dbReference type="EMBL" id="KI546130">
    <property type="protein sequence ID" value="EST43862.1"/>
    <property type="molecule type" value="Genomic_DNA"/>
</dbReference>
<dbReference type="VEuPathDB" id="GiardiaDB:SS50377_21076"/>
<keyword evidence="4" id="KW-1185">Reference proteome</keyword>
<sequence>MSCFSKSPNSIFIAEEIHISTTLQKQTEDQTYQSFYNNINNLETCISNLKSSKSPIESVRKATKQPSQENLMKAYEETLEIATFLYKLFVAWDEANTVIVEIIDMLCQVGDGNFSTNESLNHSKLKEERSKTLLMFILIIQKNIAEATQSLISSQISNYISSYKRVRTQLKGQQFNDDSVYKFITNNNQFHFLFNQFGSAQMLEFRFKSTLSASDDVKIQRIYAILSVGSALYSIDQKAGVLCHSVAHMLLYSQTDAGLISIKRSNLTSPFVLAILDNSQFIQLQPQIRDILLGVLKDSRCEKVESITQHPDADKKLLKVFK</sequence>
<dbReference type="VEuPathDB" id="GiardiaDB:SS50377_28747"/>
<organism evidence="1">
    <name type="scientific">Spironucleus salmonicida</name>
    <dbReference type="NCBI Taxonomy" id="348837"/>
    <lineage>
        <taxon>Eukaryota</taxon>
        <taxon>Metamonada</taxon>
        <taxon>Diplomonadida</taxon>
        <taxon>Hexamitidae</taxon>
        <taxon>Hexamitinae</taxon>
        <taxon>Spironucleus</taxon>
    </lineage>
</organism>
<reference evidence="2" key="2">
    <citation type="submission" date="2020-12" db="EMBL/GenBank/DDBJ databases">
        <title>New Spironucleus salmonicida genome in near-complete chromosomes.</title>
        <authorList>
            <person name="Xu F."/>
            <person name="Kurt Z."/>
            <person name="Jimenez-Gonzalez A."/>
            <person name="Astvaldsson A."/>
            <person name="Andersson J.O."/>
            <person name="Svard S.G."/>
        </authorList>
    </citation>
    <scope>NUCLEOTIDE SEQUENCE</scope>
    <source>
        <strain evidence="2">ATCC 50377</strain>
    </source>
</reference>
<evidence type="ECO:0000313" key="2">
    <source>
        <dbReference type="EMBL" id="KAH0569381.1"/>
    </source>
</evidence>
<dbReference type="Proteomes" id="UP000018208">
    <property type="component" value="Unassembled WGS sequence"/>
</dbReference>
<name>V6LH48_9EUKA</name>
<protein>
    <recommendedName>
        <fullName evidence="5">CYRIA/CYRIB Rac1 binding domain-containing protein</fullName>
    </recommendedName>
</protein>
<dbReference type="AlphaFoldDB" id="V6LH48"/>
<accession>V6LH48</accession>
<evidence type="ECO:0000313" key="3">
    <source>
        <dbReference type="EMBL" id="KAH0577722.1"/>
    </source>
</evidence>
<reference evidence="1 2" key="1">
    <citation type="journal article" date="2014" name="PLoS Genet.">
        <title>The Genome of Spironucleus salmonicida Highlights a Fish Pathogen Adapted to Fluctuating Environments.</title>
        <authorList>
            <person name="Xu F."/>
            <person name="Jerlstrom-Hultqvist J."/>
            <person name="Einarsson E."/>
            <person name="Astvaldsson A."/>
            <person name="Svard S.G."/>
            <person name="Andersson J.O."/>
        </authorList>
    </citation>
    <scope>NUCLEOTIDE SEQUENCE</scope>
    <source>
        <strain evidence="2">ATCC 50377</strain>
    </source>
</reference>